<evidence type="ECO:0000256" key="1">
    <source>
        <dbReference type="SAM" id="Phobius"/>
    </source>
</evidence>
<feature type="transmembrane region" description="Helical" evidence="1">
    <location>
        <begin position="292"/>
        <end position="313"/>
    </location>
</feature>
<feature type="transmembrane region" description="Helical" evidence="1">
    <location>
        <begin position="165"/>
        <end position="186"/>
    </location>
</feature>
<feature type="transmembrane region" description="Helical" evidence="1">
    <location>
        <begin position="111"/>
        <end position="130"/>
    </location>
</feature>
<comment type="caution">
    <text evidence="2">The sequence shown here is derived from an EMBL/GenBank/DDBJ whole genome shotgun (WGS) entry which is preliminary data.</text>
</comment>
<reference evidence="2 3" key="1">
    <citation type="submission" date="2018-05" db="EMBL/GenBank/DDBJ databases">
        <title>Mucilaginibacter hurinus sp. nov., isolated from briquette warehouse soil.</title>
        <authorList>
            <person name="Choi L."/>
        </authorList>
    </citation>
    <scope>NUCLEOTIDE SEQUENCE [LARGE SCALE GENOMIC DNA]</scope>
    <source>
        <strain evidence="2 3">ZR32</strain>
    </source>
</reference>
<name>A0A367GMX4_9SPHI</name>
<accession>A0A367GMX4</accession>
<feature type="transmembrane region" description="Helical" evidence="1">
    <location>
        <begin position="230"/>
        <end position="255"/>
    </location>
</feature>
<dbReference type="InterPro" id="IPR025367">
    <property type="entry name" value="DUF4271"/>
</dbReference>
<dbReference type="Proteomes" id="UP000253209">
    <property type="component" value="Unassembled WGS sequence"/>
</dbReference>
<protein>
    <recommendedName>
        <fullName evidence="4">DUF4271 domain-containing protein</fullName>
    </recommendedName>
</protein>
<sequence>MRLFAIITLIVLGYIPGYGVQDSTIPKRTVARQPVAQGLLDSVAASQAARQQAVSDSLAMVFIAKPDPSRPNQFIEQLLKDHVYQGYGFLDIKSPKKDYSAGMVRKTRDSWIIGVVILLLIYIGFLRLTIPRDINNMIQAYYNKQLFSDADNENNLLSVKAFSGLMVLLGLTFGLLVYQLAAWYHFDLQIGGFLLFSILSAGIIVLVSLKLLLLKLLGLIFNVGMLVNKYITVLCFTYFNITLLCLPVVACLSLLTAQLVPAILLAAVALTGILLIWLYLRNSLIVISNFRFSKVYLFIYLCALEICPIFILMKALSI</sequence>
<feature type="transmembrane region" description="Helical" evidence="1">
    <location>
        <begin position="261"/>
        <end position="280"/>
    </location>
</feature>
<organism evidence="2 3">
    <name type="scientific">Mucilaginibacter hurinus</name>
    <dbReference type="NCBI Taxonomy" id="2201324"/>
    <lineage>
        <taxon>Bacteria</taxon>
        <taxon>Pseudomonadati</taxon>
        <taxon>Bacteroidota</taxon>
        <taxon>Sphingobacteriia</taxon>
        <taxon>Sphingobacteriales</taxon>
        <taxon>Sphingobacteriaceae</taxon>
        <taxon>Mucilaginibacter</taxon>
    </lineage>
</organism>
<evidence type="ECO:0000313" key="3">
    <source>
        <dbReference type="Proteomes" id="UP000253209"/>
    </source>
</evidence>
<proteinExistence type="predicted"/>
<evidence type="ECO:0008006" key="4">
    <source>
        <dbReference type="Google" id="ProtNLM"/>
    </source>
</evidence>
<dbReference type="EMBL" id="QGDC01000005">
    <property type="protein sequence ID" value="RCH54842.1"/>
    <property type="molecule type" value="Genomic_DNA"/>
</dbReference>
<evidence type="ECO:0000313" key="2">
    <source>
        <dbReference type="EMBL" id="RCH54842.1"/>
    </source>
</evidence>
<dbReference type="OrthoDB" id="1494583at2"/>
<keyword evidence="3" id="KW-1185">Reference proteome</keyword>
<keyword evidence="1" id="KW-1133">Transmembrane helix</keyword>
<feature type="transmembrane region" description="Helical" evidence="1">
    <location>
        <begin position="192"/>
        <end position="218"/>
    </location>
</feature>
<dbReference type="Pfam" id="PF14093">
    <property type="entry name" value="DUF4271"/>
    <property type="match status" value="1"/>
</dbReference>
<keyword evidence="1" id="KW-0812">Transmembrane</keyword>
<keyword evidence="1" id="KW-0472">Membrane</keyword>
<gene>
    <name evidence="2" type="ORF">DJ568_10200</name>
</gene>
<dbReference type="RefSeq" id="WP_114005168.1">
    <property type="nucleotide sequence ID" value="NZ_QGDC01000005.1"/>
</dbReference>
<dbReference type="AlphaFoldDB" id="A0A367GMX4"/>